<name>A0A1Y6CP00_9BACT</name>
<dbReference type="GO" id="GO:0005979">
    <property type="term" value="P:regulation of glycogen biosynthetic process"/>
    <property type="evidence" value="ECO:0007669"/>
    <property type="project" value="TreeGrafter"/>
</dbReference>
<feature type="domain" description="CBM21" evidence="1">
    <location>
        <begin position="23"/>
        <end position="139"/>
    </location>
</feature>
<accession>A0A1Y6CP00</accession>
<dbReference type="RefSeq" id="WP_132325762.1">
    <property type="nucleotide sequence ID" value="NZ_FWZT01000034.1"/>
</dbReference>
<dbReference type="OrthoDB" id="9812537at2"/>
<dbReference type="GO" id="GO:0008157">
    <property type="term" value="F:protein phosphatase 1 binding"/>
    <property type="evidence" value="ECO:0007669"/>
    <property type="project" value="TreeGrafter"/>
</dbReference>
<sequence length="263" mass="30185">MSRFILVILGVFWTTSVSFGANEVRLLKAFSSVGAKYGVAWQNAYLEILVKDIAYDKAVGVRLKDCEGQWRDVPAAYDRSVGNQMEIWRINGLTADFPIDEQAANDHQKQICDLEFALYYRVNELAFWDNNRGQNYTLFKSEGMMMGPDLLSDGAQLYASLHGDSAFFSGRIHLRNLAPHKSVKVIYSRDGWQSQDEVKATYQYQQHYGYSNVPSPNVYGVEFWSFDLRVPPCSQLEYYLIYEVDGQEIVDDNWGNRYQVAVQ</sequence>
<dbReference type="EMBL" id="FWZT01000034">
    <property type="protein sequence ID" value="SMF80027.1"/>
    <property type="molecule type" value="Genomic_DNA"/>
</dbReference>
<gene>
    <name evidence="2" type="ORF">SAMN06296036_13439</name>
</gene>
<evidence type="ECO:0000313" key="2">
    <source>
        <dbReference type="EMBL" id="SMF80027.1"/>
    </source>
</evidence>
<dbReference type="Pfam" id="PF03370">
    <property type="entry name" value="CBM_21"/>
    <property type="match status" value="2"/>
</dbReference>
<dbReference type="Proteomes" id="UP000192907">
    <property type="component" value="Unassembled WGS sequence"/>
</dbReference>
<proteinExistence type="predicted"/>
<dbReference type="AlphaFoldDB" id="A0A1Y6CP00"/>
<evidence type="ECO:0000313" key="3">
    <source>
        <dbReference type="Proteomes" id="UP000192907"/>
    </source>
</evidence>
<dbReference type="InterPro" id="IPR050782">
    <property type="entry name" value="PP1_regulatory_subunit_3"/>
</dbReference>
<dbReference type="PANTHER" id="PTHR12307">
    <property type="entry name" value="PROTEIN PHOSPHATASE 1 REGULATORY SUBUNIT"/>
    <property type="match status" value="1"/>
</dbReference>
<dbReference type="PROSITE" id="PS51159">
    <property type="entry name" value="CBM21"/>
    <property type="match status" value="2"/>
</dbReference>
<evidence type="ECO:0000259" key="1">
    <source>
        <dbReference type="PROSITE" id="PS51159"/>
    </source>
</evidence>
<dbReference type="InterPro" id="IPR005036">
    <property type="entry name" value="CBM21_dom"/>
</dbReference>
<protein>
    <submittedName>
        <fullName evidence="2">Carbohydrate/starch-binding module (Family 21)</fullName>
    </submittedName>
</protein>
<dbReference type="InterPro" id="IPR038175">
    <property type="entry name" value="CBM21_dom_sf"/>
</dbReference>
<reference evidence="3" key="1">
    <citation type="submission" date="2017-04" db="EMBL/GenBank/DDBJ databases">
        <authorList>
            <person name="Varghese N."/>
            <person name="Submissions S."/>
        </authorList>
    </citation>
    <scope>NUCLEOTIDE SEQUENCE [LARGE SCALE GENOMIC DNA]</scope>
    <source>
        <strain evidence="3">RKEM611</strain>
    </source>
</reference>
<dbReference type="STRING" id="1513793.SAMN06296036_13439"/>
<dbReference type="GO" id="GO:2001069">
    <property type="term" value="F:glycogen binding"/>
    <property type="evidence" value="ECO:0007669"/>
    <property type="project" value="TreeGrafter"/>
</dbReference>
<dbReference type="Gene3D" id="2.60.40.2440">
    <property type="entry name" value="Carbohydrate binding type-21 domain"/>
    <property type="match status" value="2"/>
</dbReference>
<dbReference type="PANTHER" id="PTHR12307:SF36">
    <property type="entry name" value="GLYCOGEN-BINDING SUBUNIT 76A"/>
    <property type="match status" value="1"/>
</dbReference>
<organism evidence="2 3">
    <name type="scientific">Pseudobacteriovorax antillogorgiicola</name>
    <dbReference type="NCBI Taxonomy" id="1513793"/>
    <lineage>
        <taxon>Bacteria</taxon>
        <taxon>Pseudomonadati</taxon>
        <taxon>Bdellovibrionota</taxon>
        <taxon>Oligoflexia</taxon>
        <taxon>Oligoflexales</taxon>
        <taxon>Pseudobacteriovoracaceae</taxon>
        <taxon>Pseudobacteriovorax</taxon>
    </lineage>
</organism>
<feature type="domain" description="CBM21" evidence="1">
    <location>
        <begin position="147"/>
        <end position="261"/>
    </location>
</feature>
<keyword evidence="3" id="KW-1185">Reference proteome</keyword>
<dbReference type="GO" id="GO:0000164">
    <property type="term" value="C:protein phosphatase type 1 complex"/>
    <property type="evidence" value="ECO:0007669"/>
    <property type="project" value="TreeGrafter"/>
</dbReference>